<proteinExistence type="predicted"/>
<sequence>MAEDTDKDDDINQKLDKICENQQVITNYLNTLNQFIMYSHFNVTEQFSDTLSALQFGSSLMNERLGSIKSENLKSNNITERKIKKVNPFNEYGVSDIFSKFPHSSLSTPPSFSGSSNGQKGTVESSPVSSSSSLTEFYDNLAKAPGPKAFNRNFRVKEVSDTSISENGSAPSSQSLNKCDITKGKRKVQMPPLTPVPVDNSARFRRAAAPSTLKEPSLKKKMRRT</sequence>
<protein>
    <submittedName>
        <fullName evidence="2">Uncharacterized protein</fullName>
    </submittedName>
</protein>
<name>A0AC34FB36_9BILA</name>
<reference evidence="2" key="1">
    <citation type="submission" date="2022-11" db="UniProtKB">
        <authorList>
            <consortium name="WormBaseParasite"/>
        </authorList>
    </citation>
    <scope>IDENTIFICATION</scope>
</reference>
<evidence type="ECO:0000313" key="1">
    <source>
        <dbReference type="Proteomes" id="UP000887579"/>
    </source>
</evidence>
<accession>A0AC34FB36</accession>
<dbReference type="Proteomes" id="UP000887579">
    <property type="component" value="Unplaced"/>
</dbReference>
<evidence type="ECO:0000313" key="2">
    <source>
        <dbReference type="WBParaSite" id="ES5_v2.g14293.t1"/>
    </source>
</evidence>
<dbReference type="WBParaSite" id="ES5_v2.g14293.t1">
    <property type="protein sequence ID" value="ES5_v2.g14293.t1"/>
    <property type="gene ID" value="ES5_v2.g14293"/>
</dbReference>
<organism evidence="1 2">
    <name type="scientific">Panagrolaimus sp. ES5</name>
    <dbReference type="NCBI Taxonomy" id="591445"/>
    <lineage>
        <taxon>Eukaryota</taxon>
        <taxon>Metazoa</taxon>
        <taxon>Ecdysozoa</taxon>
        <taxon>Nematoda</taxon>
        <taxon>Chromadorea</taxon>
        <taxon>Rhabditida</taxon>
        <taxon>Tylenchina</taxon>
        <taxon>Panagrolaimomorpha</taxon>
        <taxon>Panagrolaimoidea</taxon>
        <taxon>Panagrolaimidae</taxon>
        <taxon>Panagrolaimus</taxon>
    </lineage>
</organism>